<feature type="binding site" evidence="3">
    <location>
        <position position="32"/>
    </location>
    <ligand>
        <name>Zn(2+)</name>
        <dbReference type="ChEBI" id="CHEBI:29105"/>
    </ligand>
</feature>
<dbReference type="AlphaFoldDB" id="A0A451CZT9"/>
<evidence type="ECO:0000313" key="5">
    <source>
        <dbReference type="Proteomes" id="UP000294364"/>
    </source>
</evidence>
<dbReference type="InterPro" id="IPR013088">
    <property type="entry name" value="Znf_NHR/GATA"/>
</dbReference>
<feature type="binding site" evidence="3">
    <location>
        <position position="12"/>
    </location>
    <ligand>
        <name>Zn(2+)</name>
        <dbReference type="ChEBI" id="CHEBI:29105"/>
    </ligand>
</feature>
<proteinExistence type="inferred from homology"/>
<evidence type="ECO:0000256" key="3">
    <source>
        <dbReference type="HAMAP-Rule" id="MF_00649"/>
    </source>
</evidence>
<dbReference type="Pfam" id="PF03884">
    <property type="entry name" value="YacG"/>
    <property type="match status" value="1"/>
</dbReference>
<evidence type="ECO:0000256" key="2">
    <source>
        <dbReference type="ARBA" id="ARBA00022833"/>
    </source>
</evidence>
<dbReference type="RefSeq" id="WP_157992114.1">
    <property type="nucleotide sequence ID" value="NZ_LR217698.1"/>
</dbReference>
<dbReference type="Gene3D" id="3.30.50.10">
    <property type="entry name" value="Erythroid Transcription Factor GATA-1, subunit A"/>
    <property type="match status" value="1"/>
</dbReference>
<name>A0A451CZT9_9GAMM</name>
<dbReference type="HAMAP" id="MF_00649">
    <property type="entry name" value="DNA_gyrase_inhibitor_YacG"/>
    <property type="match status" value="1"/>
</dbReference>
<protein>
    <recommendedName>
        <fullName evidence="3">DNA gyrase inhibitor YacG</fullName>
    </recommendedName>
</protein>
<comment type="subunit">
    <text evidence="3">Interacts with GyrB.</text>
</comment>
<feature type="binding site" evidence="3">
    <location>
        <position position="9"/>
    </location>
    <ligand>
        <name>Zn(2+)</name>
        <dbReference type="ChEBI" id="CHEBI:29105"/>
    </ligand>
</feature>
<reference evidence="4 5" key="1">
    <citation type="submission" date="2019-02" db="EMBL/GenBank/DDBJ databases">
        <authorList>
            <person name="Manzano-Marin A."/>
            <person name="Manzano-Marin A."/>
        </authorList>
    </citation>
    <scope>NUCLEOTIDE SEQUENCE [LARGE SCALE GENOMIC DNA]</scope>
    <source>
        <strain evidence="4 5">ErCicurtihirsuta</strain>
    </source>
</reference>
<accession>A0A451CZT9</accession>
<dbReference type="PANTHER" id="PTHR36150:SF1">
    <property type="entry name" value="DNA GYRASE INHIBITOR YACG"/>
    <property type="match status" value="1"/>
</dbReference>
<evidence type="ECO:0000256" key="1">
    <source>
        <dbReference type="ARBA" id="ARBA00022723"/>
    </source>
</evidence>
<dbReference type="GO" id="GO:0006355">
    <property type="term" value="P:regulation of DNA-templated transcription"/>
    <property type="evidence" value="ECO:0007669"/>
    <property type="project" value="InterPro"/>
</dbReference>
<gene>
    <name evidence="3 4" type="primary">yacG</name>
    <name evidence="4" type="ORF">ERCICURT3053_458</name>
</gene>
<comment type="function">
    <text evidence="3">Inhibits all the catalytic activities of DNA gyrase by preventing its interaction with DNA. Acts by binding directly to the C-terminal domain of GyrB, which probably disrupts DNA binding by the gyrase.</text>
</comment>
<organism evidence="4 5">
    <name type="scientific">Candidatus Erwinia haradaeae</name>
    <dbReference type="NCBI Taxonomy" id="1922217"/>
    <lineage>
        <taxon>Bacteria</taxon>
        <taxon>Pseudomonadati</taxon>
        <taxon>Pseudomonadota</taxon>
        <taxon>Gammaproteobacteria</taxon>
        <taxon>Enterobacterales</taxon>
        <taxon>Erwiniaceae</taxon>
        <taxon>Erwinia</taxon>
    </lineage>
</organism>
<dbReference type="InterPro" id="IPR005584">
    <property type="entry name" value="DNA_gyrase_inhibitor_YacG"/>
</dbReference>
<feature type="binding site" evidence="3">
    <location>
        <position position="28"/>
    </location>
    <ligand>
        <name>Zn(2+)</name>
        <dbReference type="ChEBI" id="CHEBI:29105"/>
    </ligand>
</feature>
<comment type="cofactor">
    <cofactor evidence="3">
        <name>Zn(2+)</name>
        <dbReference type="ChEBI" id="CHEBI:29105"/>
    </cofactor>
    <text evidence="3">Binds 1 zinc ion.</text>
</comment>
<keyword evidence="2 3" id="KW-0862">Zinc</keyword>
<keyword evidence="1 3" id="KW-0479">Metal-binding</keyword>
<dbReference type="GO" id="GO:0008270">
    <property type="term" value="F:zinc ion binding"/>
    <property type="evidence" value="ECO:0007669"/>
    <property type="project" value="UniProtKB-UniRule"/>
</dbReference>
<sequence>MNNPNSVKCPTCEKKVIWDKLNHWRPFCSQRCKKIDLHGWITEQQYIKNIDSLNTLK</sequence>
<comment type="similarity">
    <text evidence="3">Belongs to the DNA gyrase inhibitor YacG family.</text>
</comment>
<evidence type="ECO:0000313" key="4">
    <source>
        <dbReference type="EMBL" id="VFP78819.1"/>
    </source>
</evidence>
<dbReference type="Proteomes" id="UP000294364">
    <property type="component" value="Chromosome"/>
</dbReference>
<dbReference type="GO" id="GO:0008657">
    <property type="term" value="F:DNA topoisomerase type II (double strand cut, ATP-hydrolyzing) inhibitor activity"/>
    <property type="evidence" value="ECO:0007669"/>
    <property type="project" value="UniProtKB-UniRule"/>
</dbReference>
<dbReference type="PANTHER" id="PTHR36150">
    <property type="entry name" value="DNA GYRASE INHIBITOR YACG"/>
    <property type="match status" value="1"/>
</dbReference>
<dbReference type="EMBL" id="LR217698">
    <property type="protein sequence ID" value="VFP78819.1"/>
    <property type="molecule type" value="Genomic_DNA"/>
</dbReference>
<dbReference type="OrthoDB" id="9809663at2"/>
<dbReference type="SUPFAM" id="SSF57716">
    <property type="entry name" value="Glucocorticoid receptor-like (DNA-binding domain)"/>
    <property type="match status" value="1"/>
</dbReference>